<accession>Q9YVN1</accession>
<keyword evidence="2" id="KW-1185">Reference proteome</keyword>
<organismHost>
    <name type="scientific">Melanoplus sanguinipes</name>
    <name type="common">Migratory grasshopper</name>
    <dbReference type="NCBI Taxonomy" id="65742"/>
</organismHost>
<organism evidence="1 2">
    <name type="scientific">Melanoplus sanguinipes entomopoxvirus</name>
    <name type="common">MsEPV</name>
    <dbReference type="NCBI Taxonomy" id="83191"/>
    <lineage>
        <taxon>Viruses</taxon>
        <taxon>Varidnaviria</taxon>
        <taxon>Bamfordvirae</taxon>
        <taxon>Nucleocytoviricota</taxon>
        <taxon>Pokkesviricetes</taxon>
        <taxon>Chitovirales</taxon>
        <taxon>Poxviridae</taxon>
        <taxon>Entomopoxvirinae</taxon>
        <taxon>Deltaentomopoxvirus</taxon>
        <taxon>Deltaentomopoxvirus msanguinipes</taxon>
    </lineage>
</organism>
<reference evidence="1 2" key="1">
    <citation type="journal article" date="1999" name="J. Virol.">
        <title>The genome of Melanoplus sanguinipes entomopoxvirus.</title>
        <authorList>
            <person name="Afonso C.L."/>
            <person name="Tulman E.R."/>
            <person name="Lu Z."/>
            <person name="Oma E."/>
            <person name="Kutish G.F."/>
            <person name="Rock D.L."/>
        </authorList>
    </citation>
    <scope>NUCLEOTIDE SEQUENCE [LARGE SCALE GENOMIC DNA]</scope>
    <source>
        <strain evidence="1">Tucson</strain>
    </source>
</reference>
<evidence type="ECO:0000313" key="2">
    <source>
        <dbReference type="Proteomes" id="UP000172353"/>
    </source>
</evidence>
<protein>
    <submittedName>
        <fullName evidence="1">Uncharacterized protein</fullName>
    </submittedName>
</protein>
<name>Q9YVN1_MSEPV</name>
<dbReference type="KEGG" id="vg:1449866"/>
<dbReference type="RefSeq" id="NP_048282.1">
    <property type="nucleotide sequence ID" value="NC_001993.1"/>
</dbReference>
<gene>
    <name evidence="1" type="primary">MSV211</name>
</gene>
<proteinExistence type="predicted"/>
<evidence type="ECO:0000313" key="1">
    <source>
        <dbReference type="EMBL" id="AAC97870.1"/>
    </source>
</evidence>
<dbReference type="Proteomes" id="UP000172353">
    <property type="component" value="Segment"/>
</dbReference>
<sequence length="81" mass="10157">MVNMENKIIIDDMEIFIYDYNDYYNIGNEIYYLNKNDIKNININNIFLLFNNYKFRIFKSKYIIVIDYYEYNNHDKKCYCI</sequence>
<dbReference type="GeneID" id="1449866"/>
<dbReference type="PIR" id="T28372">
    <property type="entry name" value="T28372"/>
</dbReference>
<dbReference type="EMBL" id="AF063866">
    <property type="protein sequence ID" value="AAC97870.1"/>
    <property type="molecule type" value="Genomic_DNA"/>
</dbReference>